<evidence type="ECO:0000313" key="1">
    <source>
        <dbReference type="EMBL" id="TYG60985.1"/>
    </source>
</evidence>
<reference evidence="1 2" key="1">
    <citation type="submission" date="2019-06" db="EMBL/GenBank/DDBJ databases">
        <title>WGS assembly of Gossypium darwinii.</title>
        <authorList>
            <person name="Chen Z.J."/>
            <person name="Sreedasyam A."/>
            <person name="Ando A."/>
            <person name="Song Q."/>
            <person name="De L."/>
            <person name="Hulse-Kemp A."/>
            <person name="Ding M."/>
            <person name="Ye W."/>
            <person name="Kirkbride R."/>
            <person name="Jenkins J."/>
            <person name="Plott C."/>
            <person name="Lovell J."/>
            <person name="Lin Y.-M."/>
            <person name="Vaughn R."/>
            <person name="Liu B."/>
            <person name="Li W."/>
            <person name="Simpson S."/>
            <person name="Scheffler B."/>
            <person name="Saski C."/>
            <person name="Grover C."/>
            <person name="Hu G."/>
            <person name="Conover J."/>
            <person name="Carlson J."/>
            <person name="Shu S."/>
            <person name="Boston L."/>
            <person name="Williams M."/>
            <person name="Peterson D."/>
            <person name="Mcgee K."/>
            <person name="Jones D."/>
            <person name="Wendel J."/>
            <person name="Stelly D."/>
            <person name="Grimwood J."/>
            <person name="Schmutz J."/>
        </authorList>
    </citation>
    <scope>NUCLEOTIDE SEQUENCE [LARGE SCALE GENOMIC DNA]</scope>
    <source>
        <strain evidence="1">1808015.09</strain>
    </source>
</reference>
<dbReference type="PROSITE" id="PS51257">
    <property type="entry name" value="PROKAR_LIPOPROTEIN"/>
    <property type="match status" value="1"/>
</dbReference>
<sequence length="60" mass="6414">MKSISSNPSFWRTLPPTELPLSKIVVLVNASSACKNMSCGVHRSTNKAKDVLALAINEAS</sequence>
<protein>
    <submittedName>
        <fullName evidence="1">Uncharacterized protein</fullName>
    </submittedName>
</protein>
<gene>
    <name evidence="1" type="ORF">ES288_D07G111700v1</name>
</gene>
<proteinExistence type="predicted"/>
<organism evidence="1 2">
    <name type="scientific">Gossypium darwinii</name>
    <name type="common">Darwin's cotton</name>
    <name type="synonym">Gossypium barbadense var. darwinii</name>
    <dbReference type="NCBI Taxonomy" id="34276"/>
    <lineage>
        <taxon>Eukaryota</taxon>
        <taxon>Viridiplantae</taxon>
        <taxon>Streptophyta</taxon>
        <taxon>Embryophyta</taxon>
        <taxon>Tracheophyta</taxon>
        <taxon>Spermatophyta</taxon>
        <taxon>Magnoliopsida</taxon>
        <taxon>eudicotyledons</taxon>
        <taxon>Gunneridae</taxon>
        <taxon>Pentapetalae</taxon>
        <taxon>rosids</taxon>
        <taxon>malvids</taxon>
        <taxon>Malvales</taxon>
        <taxon>Malvaceae</taxon>
        <taxon>Malvoideae</taxon>
        <taxon>Gossypium</taxon>
    </lineage>
</organism>
<accession>A0A5D2BXT7</accession>
<dbReference type="Proteomes" id="UP000323506">
    <property type="component" value="Chromosome D07"/>
</dbReference>
<name>A0A5D2BXT7_GOSDA</name>
<keyword evidence="2" id="KW-1185">Reference proteome</keyword>
<dbReference type="EMBL" id="CM017707">
    <property type="protein sequence ID" value="TYG60985.1"/>
    <property type="molecule type" value="Genomic_DNA"/>
</dbReference>
<dbReference type="AlphaFoldDB" id="A0A5D2BXT7"/>
<evidence type="ECO:0000313" key="2">
    <source>
        <dbReference type="Proteomes" id="UP000323506"/>
    </source>
</evidence>